<dbReference type="SMART" id="SM00342">
    <property type="entry name" value="HTH_ARAC"/>
    <property type="match status" value="1"/>
</dbReference>
<dbReference type="InterPro" id="IPR050204">
    <property type="entry name" value="AraC_XylS_family_regulators"/>
</dbReference>
<dbReference type="Pfam" id="PF12833">
    <property type="entry name" value="HTH_18"/>
    <property type="match status" value="1"/>
</dbReference>
<organism evidence="6 7">
    <name type="scientific">Streptacidiphilus monticola</name>
    <dbReference type="NCBI Taxonomy" id="2161674"/>
    <lineage>
        <taxon>Bacteria</taxon>
        <taxon>Bacillati</taxon>
        <taxon>Actinomycetota</taxon>
        <taxon>Actinomycetes</taxon>
        <taxon>Kitasatosporales</taxon>
        <taxon>Streptomycetaceae</taxon>
        <taxon>Streptacidiphilus</taxon>
    </lineage>
</organism>
<dbReference type="InterPro" id="IPR035418">
    <property type="entry name" value="AraC-bd_2"/>
</dbReference>
<feature type="compositionally biased region" description="Polar residues" evidence="4">
    <location>
        <begin position="34"/>
        <end position="48"/>
    </location>
</feature>
<evidence type="ECO:0000313" key="7">
    <source>
        <dbReference type="Proteomes" id="UP001596174"/>
    </source>
</evidence>
<dbReference type="Gene3D" id="1.10.10.60">
    <property type="entry name" value="Homeodomain-like"/>
    <property type="match status" value="1"/>
</dbReference>
<dbReference type="RefSeq" id="WP_380589244.1">
    <property type="nucleotide sequence ID" value="NZ_JBHSQJ010000143.1"/>
</dbReference>
<feature type="domain" description="HTH araC/xylS-type" evidence="5">
    <location>
        <begin position="252"/>
        <end position="353"/>
    </location>
</feature>
<dbReference type="EMBL" id="JBHSQJ010000143">
    <property type="protein sequence ID" value="MFC5911027.1"/>
    <property type="molecule type" value="Genomic_DNA"/>
</dbReference>
<proteinExistence type="predicted"/>
<name>A0ABW1GBS9_9ACTN</name>
<evidence type="ECO:0000259" key="5">
    <source>
        <dbReference type="PROSITE" id="PS01124"/>
    </source>
</evidence>
<evidence type="ECO:0000256" key="4">
    <source>
        <dbReference type="SAM" id="MobiDB-lite"/>
    </source>
</evidence>
<evidence type="ECO:0000256" key="2">
    <source>
        <dbReference type="ARBA" id="ARBA00023125"/>
    </source>
</evidence>
<evidence type="ECO:0000256" key="3">
    <source>
        <dbReference type="ARBA" id="ARBA00023163"/>
    </source>
</evidence>
<comment type="caution">
    <text evidence="6">The sequence shown here is derived from an EMBL/GenBank/DDBJ whole genome shotgun (WGS) entry which is preliminary data.</text>
</comment>
<dbReference type="InterPro" id="IPR009057">
    <property type="entry name" value="Homeodomain-like_sf"/>
</dbReference>
<dbReference type="Proteomes" id="UP001596174">
    <property type="component" value="Unassembled WGS sequence"/>
</dbReference>
<dbReference type="Pfam" id="PF14525">
    <property type="entry name" value="AraC_binding_2"/>
    <property type="match status" value="1"/>
</dbReference>
<reference evidence="7" key="1">
    <citation type="journal article" date="2019" name="Int. J. Syst. Evol. Microbiol.">
        <title>The Global Catalogue of Microorganisms (GCM) 10K type strain sequencing project: providing services to taxonomists for standard genome sequencing and annotation.</title>
        <authorList>
            <consortium name="The Broad Institute Genomics Platform"/>
            <consortium name="The Broad Institute Genome Sequencing Center for Infectious Disease"/>
            <person name="Wu L."/>
            <person name="Ma J."/>
        </authorList>
    </citation>
    <scope>NUCLEOTIDE SEQUENCE [LARGE SCALE GENOMIC DNA]</scope>
    <source>
        <strain evidence="7">JCM 4816</strain>
    </source>
</reference>
<keyword evidence="7" id="KW-1185">Reference proteome</keyword>
<keyword evidence="2" id="KW-0238">DNA-binding</keyword>
<keyword evidence="3" id="KW-0804">Transcription</keyword>
<dbReference type="PROSITE" id="PS00041">
    <property type="entry name" value="HTH_ARAC_FAMILY_1"/>
    <property type="match status" value="1"/>
</dbReference>
<dbReference type="SUPFAM" id="SSF46689">
    <property type="entry name" value="Homeodomain-like"/>
    <property type="match status" value="1"/>
</dbReference>
<feature type="region of interest" description="Disordered" evidence="4">
    <location>
        <begin position="1"/>
        <end position="48"/>
    </location>
</feature>
<sequence>MTIETARHVRQSGGDPRQRREPAGSVRQDDEGSDTVSPPTNQVLSTRSVPERESLAFWHDAVLATLVGMDIRVPGGTYDATMRTHRLGPLQITTVDCDPGTVHRSPRFIAAGDGREVLVAVQASGVAQVEQDGRTTELRAGDIGFFETIRPFRTRFPQRFRMKIFALPRDLLGRPEDEVMSLTARALRPDEGLPALLSPFLSELAEESVHATTPAVRQRLAGTVVDLLAATAAEQLDRPVGELPGSRGVLLLQVQRFIRWHLSDPELTPQVIARVHSISVRYLHRLFEAEGTTVSSWIRALRLREVRKDLALSSGGPADLGQLARRWGFSGTAQLGRAFRADHGLSPTEWRRRHRQQEAPWPCPN</sequence>
<feature type="compositionally biased region" description="Basic and acidic residues" evidence="4">
    <location>
        <begin position="16"/>
        <end position="30"/>
    </location>
</feature>
<dbReference type="PANTHER" id="PTHR46796:SF6">
    <property type="entry name" value="ARAC SUBFAMILY"/>
    <property type="match status" value="1"/>
</dbReference>
<dbReference type="InterPro" id="IPR018062">
    <property type="entry name" value="HTH_AraC-typ_CS"/>
</dbReference>
<protein>
    <submittedName>
        <fullName evidence="6">Helix-turn-helix domain-containing protein</fullName>
    </submittedName>
</protein>
<gene>
    <name evidence="6" type="ORF">ACFP3V_27960</name>
</gene>
<dbReference type="InterPro" id="IPR018060">
    <property type="entry name" value="HTH_AraC"/>
</dbReference>
<evidence type="ECO:0000313" key="6">
    <source>
        <dbReference type="EMBL" id="MFC5911027.1"/>
    </source>
</evidence>
<dbReference type="PANTHER" id="PTHR46796">
    <property type="entry name" value="HTH-TYPE TRANSCRIPTIONAL ACTIVATOR RHAS-RELATED"/>
    <property type="match status" value="1"/>
</dbReference>
<keyword evidence="1" id="KW-0805">Transcription regulation</keyword>
<evidence type="ECO:0000256" key="1">
    <source>
        <dbReference type="ARBA" id="ARBA00023015"/>
    </source>
</evidence>
<accession>A0ABW1GBS9</accession>
<dbReference type="PROSITE" id="PS01124">
    <property type="entry name" value="HTH_ARAC_FAMILY_2"/>
    <property type="match status" value="1"/>
</dbReference>